<dbReference type="KEGG" id="marz:MARA_12390"/>
<keyword evidence="1" id="KW-0812">Transmembrane</keyword>
<dbReference type="EMBL" id="AP022593">
    <property type="protein sequence ID" value="BBY47771.1"/>
    <property type="molecule type" value="Genomic_DNA"/>
</dbReference>
<gene>
    <name evidence="3" type="ORF">MARA_12390</name>
</gene>
<sequence>MTGYPGGYPPPPPPQQPYPGYGGYPYQYGSPPVAPRNGLGITALVLGIVGLLSFWSVLGGVVFGVAAVIIGIVARGRVKRGEANNGGIAVAGIVLGAVAVVVSLAFIAVWAGVFREVGGTDYLDCVSRAGSDQQALDGCIDQLTDRVDGQFSTTPSR</sequence>
<keyword evidence="1" id="KW-0472">Membrane</keyword>
<protein>
    <recommendedName>
        <fullName evidence="2">DUF4190 domain-containing protein</fullName>
    </recommendedName>
</protein>
<dbReference type="AlphaFoldDB" id="A0A7I7RUA5"/>
<evidence type="ECO:0000256" key="1">
    <source>
        <dbReference type="SAM" id="Phobius"/>
    </source>
</evidence>
<evidence type="ECO:0000259" key="2">
    <source>
        <dbReference type="Pfam" id="PF13828"/>
    </source>
</evidence>
<proteinExistence type="predicted"/>
<keyword evidence="1" id="KW-1133">Transmembrane helix</keyword>
<dbReference type="Pfam" id="PF13828">
    <property type="entry name" value="DUF4190"/>
    <property type="match status" value="1"/>
</dbReference>
<evidence type="ECO:0000313" key="4">
    <source>
        <dbReference type="Proteomes" id="UP000467428"/>
    </source>
</evidence>
<dbReference type="InterPro" id="IPR025241">
    <property type="entry name" value="DUF4190"/>
</dbReference>
<feature type="transmembrane region" description="Helical" evidence="1">
    <location>
        <begin position="41"/>
        <end position="74"/>
    </location>
</feature>
<dbReference type="Proteomes" id="UP000467428">
    <property type="component" value="Chromosome"/>
</dbReference>
<evidence type="ECO:0000313" key="3">
    <source>
        <dbReference type="EMBL" id="BBY47771.1"/>
    </source>
</evidence>
<dbReference type="RefSeq" id="WP_163917652.1">
    <property type="nucleotide sequence ID" value="NZ_AP022593.1"/>
</dbReference>
<name>A0A7I7RUA5_9MYCO</name>
<geneLocation type="plasmid" evidence="4">
    <name>pjcm18538 dna</name>
</geneLocation>
<keyword evidence="4" id="KW-1185">Reference proteome</keyword>
<organism evidence="3 4">
    <name type="scientific">Mycolicibacterium arabiense</name>
    <dbReference type="NCBI Taxonomy" id="1286181"/>
    <lineage>
        <taxon>Bacteria</taxon>
        <taxon>Bacillati</taxon>
        <taxon>Actinomycetota</taxon>
        <taxon>Actinomycetes</taxon>
        <taxon>Mycobacteriales</taxon>
        <taxon>Mycobacteriaceae</taxon>
        <taxon>Mycolicibacterium</taxon>
    </lineage>
</organism>
<feature type="domain" description="DUF4190" evidence="2">
    <location>
        <begin position="39"/>
        <end position="105"/>
    </location>
</feature>
<accession>A0A7I7RUA5</accession>
<reference evidence="3 4" key="1">
    <citation type="journal article" date="2019" name="Emerg. Microbes Infect.">
        <title>Comprehensive subspecies identification of 175 nontuberculous mycobacteria species based on 7547 genomic profiles.</title>
        <authorList>
            <person name="Matsumoto Y."/>
            <person name="Kinjo T."/>
            <person name="Motooka D."/>
            <person name="Nabeya D."/>
            <person name="Jung N."/>
            <person name="Uechi K."/>
            <person name="Horii T."/>
            <person name="Iida T."/>
            <person name="Fujita J."/>
            <person name="Nakamura S."/>
        </authorList>
    </citation>
    <scope>NUCLEOTIDE SEQUENCE [LARGE SCALE GENOMIC DNA]</scope>
    <source>
        <strain evidence="3 4">JCM 18538</strain>
    </source>
</reference>
<feature type="transmembrane region" description="Helical" evidence="1">
    <location>
        <begin position="86"/>
        <end position="113"/>
    </location>
</feature>